<evidence type="ECO:0000313" key="5">
    <source>
        <dbReference type="Proteomes" id="UP000315636"/>
    </source>
</evidence>
<dbReference type="RefSeq" id="WP_185955958.1">
    <property type="nucleotide sequence ID" value="NZ_FXTI01000001.1"/>
</dbReference>
<evidence type="ECO:0000256" key="2">
    <source>
        <dbReference type="ARBA" id="ARBA00023157"/>
    </source>
</evidence>
<dbReference type="InterPro" id="IPR001548">
    <property type="entry name" value="Peptidase_M2"/>
</dbReference>
<dbReference type="GO" id="GO:0006508">
    <property type="term" value="P:proteolysis"/>
    <property type="evidence" value="ECO:0007669"/>
    <property type="project" value="InterPro"/>
</dbReference>
<evidence type="ECO:0000256" key="1">
    <source>
        <dbReference type="ARBA" id="ARBA00022729"/>
    </source>
</evidence>
<dbReference type="Gene3D" id="1.10.1370.30">
    <property type="match status" value="1"/>
</dbReference>
<keyword evidence="3" id="KW-0325">Glycoprotein</keyword>
<sequence>MNSSVQSFLDEVVSTVQSIDKRMAKAYWKFATTGKREEKEAYARLLKERIRFFSDPQRFEKLEAMRKQTENPSLEQQQLDLLYQEFMFGLLEPEEMDRMVELISEIELAFIHFRAVDQERSLSENDIHAMLRTETDTYKRKRLWKAGQEVGSLVAEQVLELIHLRNQTARKKGYADFYQMLLELNGWEEKGLFHLLDQLKEATDQPFSDAKQELDKVVAKPYRFLRPEGIRPWHYADLTFRTAPAICEPHTDAWWENINLEDQAIQTFQGMGLDIAEILQRSDLYEREGKSQHAFCMDLDGAGDIRILCNLRSDAYSMRTLLHTLGYAVYAKFQNGNLPWLLRKATHEVAKEAVALIMDRLLTESAWLKRIKGGSSDEWMAEAESLKKQAVLDRLVYVRWCLARSYFERDLYKDPDRDLDSIWWDDMEPIQFVPRPEYRNAPDWAAQIHFVTQPLYCPNALLGEMMASQILESMKKRFPDVPHPLVENPDAGHFLKEQIFDTGMSSTWDQILKLNPDDYIRYVVPEGKA</sequence>
<dbReference type="AlphaFoldDB" id="A0A521ANG7"/>
<dbReference type="EMBL" id="FXTI01000001">
    <property type="protein sequence ID" value="SMO36342.1"/>
    <property type="molecule type" value="Genomic_DNA"/>
</dbReference>
<dbReference type="GO" id="GO:0008241">
    <property type="term" value="F:peptidyl-dipeptidase activity"/>
    <property type="evidence" value="ECO:0007669"/>
    <property type="project" value="InterPro"/>
</dbReference>
<dbReference type="GO" id="GO:0008237">
    <property type="term" value="F:metallopeptidase activity"/>
    <property type="evidence" value="ECO:0007669"/>
    <property type="project" value="InterPro"/>
</dbReference>
<keyword evidence="1" id="KW-0732">Signal</keyword>
<dbReference type="Pfam" id="PF01401">
    <property type="entry name" value="Peptidase_M2"/>
    <property type="match status" value="1"/>
</dbReference>
<gene>
    <name evidence="4" type="ORF">SAMN06264849_101243</name>
</gene>
<accession>A0A521ANG7</accession>
<proteinExistence type="predicted"/>
<evidence type="ECO:0000256" key="3">
    <source>
        <dbReference type="ARBA" id="ARBA00023180"/>
    </source>
</evidence>
<keyword evidence="5" id="KW-1185">Reference proteome</keyword>
<dbReference type="GO" id="GO:0016020">
    <property type="term" value="C:membrane"/>
    <property type="evidence" value="ECO:0007669"/>
    <property type="project" value="InterPro"/>
</dbReference>
<evidence type="ECO:0000313" key="4">
    <source>
        <dbReference type="EMBL" id="SMO36342.1"/>
    </source>
</evidence>
<dbReference type="SUPFAM" id="SSF55486">
    <property type="entry name" value="Metalloproteases ('zincins'), catalytic domain"/>
    <property type="match status" value="1"/>
</dbReference>
<dbReference type="Proteomes" id="UP000315636">
    <property type="component" value="Unassembled WGS sequence"/>
</dbReference>
<organism evidence="4 5">
    <name type="scientific">Melghirimyces algeriensis</name>
    <dbReference type="NCBI Taxonomy" id="910412"/>
    <lineage>
        <taxon>Bacteria</taxon>
        <taxon>Bacillati</taxon>
        <taxon>Bacillota</taxon>
        <taxon>Bacilli</taxon>
        <taxon>Bacillales</taxon>
        <taxon>Thermoactinomycetaceae</taxon>
        <taxon>Melghirimyces</taxon>
    </lineage>
</organism>
<protein>
    <submittedName>
        <fullName evidence="4">Peptidyl-dipeptidase A</fullName>
    </submittedName>
</protein>
<keyword evidence="2" id="KW-1015">Disulfide bond</keyword>
<name>A0A521ANG7_9BACL</name>
<reference evidence="4 5" key="1">
    <citation type="submission" date="2017-05" db="EMBL/GenBank/DDBJ databases">
        <authorList>
            <person name="Varghese N."/>
            <person name="Submissions S."/>
        </authorList>
    </citation>
    <scope>NUCLEOTIDE SEQUENCE [LARGE SCALE GENOMIC DNA]</scope>
    <source>
        <strain evidence="4 5">DSM 45474</strain>
    </source>
</reference>